<name>A0A2U1SMS9_METSR</name>
<keyword evidence="4 8" id="KW-0067">ATP-binding</keyword>
<keyword evidence="3" id="KW-0547">Nucleotide-binding</keyword>
<keyword evidence="5" id="KW-0864">Zinc transport</keyword>
<keyword evidence="2" id="KW-0813">Transport</keyword>
<keyword evidence="6" id="KW-0406">Ion transport</keyword>
<evidence type="ECO:0000256" key="4">
    <source>
        <dbReference type="ARBA" id="ARBA00022840"/>
    </source>
</evidence>
<evidence type="ECO:0000256" key="2">
    <source>
        <dbReference type="ARBA" id="ARBA00022448"/>
    </source>
</evidence>
<keyword evidence="9" id="KW-1185">Reference proteome</keyword>
<dbReference type="InterPro" id="IPR050153">
    <property type="entry name" value="Metal_Ion_Import_ABC"/>
</dbReference>
<dbReference type="RefSeq" id="WP_108918221.1">
    <property type="nucleotide sequence ID" value="NZ_BGJY01000025.1"/>
</dbReference>
<evidence type="ECO:0000313" key="8">
    <source>
        <dbReference type="EMBL" id="PWB92896.1"/>
    </source>
</evidence>
<evidence type="ECO:0000256" key="1">
    <source>
        <dbReference type="ARBA" id="ARBA00005417"/>
    </source>
</evidence>
<gene>
    <name evidence="8" type="ORF">C5689_15805</name>
</gene>
<dbReference type="SMART" id="SM00382">
    <property type="entry name" value="AAA"/>
    <property type="match status" value="1"/>
</dbReference>
<keyword evidence="5" id="KW-0862">Zinc</keyword>
<dbReference type="SUPFAM" id="SSF52540">
    <property type="entry name" value="P-loop containing nucleoside triphosphate hydrolases"/>
    <property type="match status" value="1"/>
</dbReference>
<accession>A0A2U1SMS9</accession>
<evidence type="ECO:0000256" key="5">
    <source>
        <dbReference type="ARBA" id="ARBA00022906"/>
    </source>
</evidence>
<dbReference type="PANTHER" id="PTHR42734">
    <property type="entry name" value="METAL TRANSPORT SYSTEM ATP-BINDING PROTEIN TM_0124-RELATED"/>
    <property type="match status" value="1"/>
</dbReference>
<reference evidence="8 9" key="1">
    <citation type="journal article" date="2018" name="Appl. Microbiol. Biotechnol.">
        <title>Co-cultivation of the strictly anaerobic methanogen Methanosarcina barkeri with aerobic methanotrophs in an oxygen-limited membrane bioreactor.</title>
        <authorList>
            <person name="In 't Zandt M.H."/>
            <person name="van den Bosch T.J.M."/>
            <person name="Rijkers R."/>
            <person name="van Kessel M.A.H.J."/>
            <person name="Jetten M.S.M."/>
            <person name="Welte C.U."/>
        </authorList>
    </citation>
    <scope>NUCLEOTIDE SEQUENCE [LARGE SCALE GENOMIC DNA]</scope>
    <source>
        <strain evidence="8 9">DSM 17706</strain>
    </source>
</reference>
<dbReference type="InterPro" id="IPR003593">
    <property type="entry name" value="AAA+_ATPase"/>
</dbReference>
<evidence type="ECO:0000313" key="9">
    <source>
        <dbReference type="Proteomes" id="UP000245137"/>
    </source>
</evidence>
<dbReference type="InterPro" id="IPR003439">
    <property type="entry name" value="ABC_transporter-like_ATP-bd"/>
</dbReference>
<organism evidence="8 9">
    <name type="scientific">Methylosinus sporium</name>
    <dbReference type="NCBI Taxonomy" id="428"/>
    <lineage>
        <taxon>Bacteria</taxon>
        <taxon>Pseudomonadati</taxon>
        <taxon>Pseudomonadota</taxon>
        <taxon>Alphaproteobacteria</taxon>
        <taxon>Hyphomicrobiales</taxon>
        <taxon>Methylocystaceae</taxon>
        <taxon>Methylosinus</taxon>
    </lineage>
</organism>
<dbReference type="Gene3D" id="3.40.50.300">
    <property type="entry name" value="P-loop containing nucleotide triphosphate hydrolases"/>
    <property type="match status" value="1"/>
</dbReference>
<evidence type="ECO:0000256" key="3">
    <source>
        <dbReference type="ARBA" id="ARBA00022741"/>
    </source>
</evidence>
<dbReference type="InterPro" id="IPR027417">
    <property type="entry name" value="P-loop_NTPase"/>
</dbReference>
<dbReference type="AlphaFoldDB" id="A0A2U1SMS9"/>
<feature type="domain" description="ABC transporter" evidence="7">
    <location>
        <begin position="2"/>
        <end position="225"/>
    </location>
</feature>
<dbReference type="Pfam" id="PF00005">
    <property type="entry name" value="ABC_tran"/>
    <property type="match status" value="1"/>
</dbReference>
<dbReference type="GO" id="GO:0005524">
    <property type="term" value="F:ATP binding"/>
    <property type="evidence" value="ECO:0007669"/>
    <property type="project" value="UniProtKB-KW"/>
</dbReference>
<dbReference type="PROSITE" id="PS50893">
    <property type="entry name" value="ABC_TRANSPORTER_2"/>
    <property type="match status" value="1"/>
</dbReference>
<evidence type="ECO:0000256" key="6">
    <source>
        <dbReference type="ARBA" id="ARBA00023065"/>
    </source>
</evidence>
<dbReference type="OrthoDB" id="9805601at2"/>
<dbReference type="GO" id="GO:0016887">
    <property type="term" value="F:ATP hydrolysis activity"/>
    <property type="evidence" value="ECO:0007669"/>
    <property type="project" value="InterPro"/>
</dbReference>
<protein>
    <submittedName>
        <fullName evidence="8">ABC transporter ATP-binding protein</fullName>
    </submittedName>
</protein>
<proteinExistence type="inferred from homology"/>
<dbReference type="GO" id="GO:0006829">
    <property type="term" value="P:zinc ion transport"/>
    <property type="evidence" value="ECO:0007669"/>
    <property type="project" value="UniProtKB-KW"/>
</dbReference>
<dbReference type="EMBL" id="PUIV01000033">
    <property type="protein sequence ID" value="PWB92896.1"/>
    <property type="molecule type" value="Genomic_DNA"/>
</dbReference>
<sequence>MIGLDKAGVRRGPRWIFSDVSFRLETGRILAVLGPNGRGKTTLIKALAGLVPLSAGRRIAPPVIGYVSQSIGADIPYRALDVVVMGRALGLGLFGAPGATDYRAAHAALELVGARDFAERPFDRLSGGERQIVLLARALATGSPALVLDEPASALDLANQDRLLRVLKDVKRQGRHAILFSTHLPQHALSVSDEALLMLSASEHAIGPTTTALNEGDLTRLYGLAVRRVTLDLDGSAPIDTVVPLFAGAAP</sequence>
<comment type="caution">
    <text evidence="8">The sequence shown here is derived from an EMBL/GenBank/DDBJ whole genome shotgun (WGS) entry which is preliminary data.</text>
</comment>
<dbReference type="PANTHER" id="PTHR42734:SF6">
    <property type="entry name" value="MOLYBDATE IMPORT ATP-BINDING PROTEIN MOLC"/>
    <property type="match status" value="1"/>
</dbReference>
<evidence type="ECO:0000259" key="7">
    <source>
        <dbReference type="PROSITE" id="PS50893"/>
    </source>
</evidence>
<comment type="similarity">
    <text evidence="1">Belongs to the ABC transporter superfamily.</text>
</comment>
<dbReference type="Proteomes" id="UP000245137">
    <property type="component" value="Unassembled WGS sequence"/>
</dbReference>